<dbReference type="PROSITE" id="PS50293">
    <property type="entry name" value="TPR_REGION"/>
    <property type="match status" value="2"/>
</dbReference>
<dbReference type="Pfam" id="PF00515">
    <property type="entry name" value="TPR_1"/>
    <property type="match status" value="2"/>
</dbReference>
<protein>
    <submittedName>
        <fullName evidence="6">Uncharacterized protein</fullName>
    </submittedName>
</protein>
<evidence type="ECO:0000256" key="5">
    <source>
        <dbReference type="SAM" id="Phobius"/>
    </source>
</evidence>
<evidence type="ECO:0000256" key="4">
    <source>
        <dbReference type="SAM" id="MobiDB-lite"/>
    </source>
</evidence>
<keyword evidence="2 3" id="KW-0802">TPR repeat</keyword>
<keyword evidence="5" id="KW-1133">Transmembrane helix</keyword>
<evidence type="ECO:0000313" key="6">
    <source>
        <dbReference type="EMBL" id="OAE31723.1"/>
    </source>
</evidence>
<dbReference type="Proteomes" id="UP000077202">
    <property type="component" value="Unassembled WGS sequence"/>
</dbReference>
<keyword evidence="1" id="KW-0677">Repeat</keyword>
<dbReference type="SUPFAM" id="SSF48452">
    <property type="entry name" value="TPR-like"/>
    <property type="match status" value="1"/>
</dbReference>
<proteinExistence type="predicted"/>
<feature type="region of interest" description="Disordered" evidence="4">
    <location>
        <begin position="1"/>
        <end position="44"/>
    </location>
</feature>
<dbReference type="PANTHER" id="PTHR44943:SF8">
    <property type="entry name" value="TPR REPEAT-CONTAINING PROTEIN MJ0263"/>
    <property type="match status" value="1"/>
</dbReference>
<dbReference type="InterPro" id="IPR051685">
    <property type="entry name" value="Ycf3/AcsC/BcsC/TPR_MFPF"/>
</dbReference>
<evidence type="ECO:0000256" key="2">
    <source>
        <dbReference type="ARBA" id="ARBA00022803"/>
    </source>
</evidence>
<keyword evidence="5" id="KW-0812">Transmembrane</keyword>
<dbReference type="PROSITE" id="PS50005">
    <property type="entry name" value="TPR"/>
    <property type="match status" value="2"/>
</dbReference>
<dbReference type="Gene3D" id="1.25.40.10">
    <property type="entry name" value="Tetratricopeptide repeat domain"/>
    <property type="match status" value="1"/>
</dbReference>
<dbReference type="EMBL" id="LVLJ01000986">
    <property type="protein sequence ID" value="OAE31723.1"/>
    <property type="molecule type" value="Genomic_DNA"/>
</dbReference>
<evidence type="ECO:0000256" key="1">
    <source>
        <dbReference type="ARBA" id="ARBA00022737"/>
    </source>
</evidence>
<evidence type="ECO:0000256" key="3">
    <source>
        <dbReference type="PROSITE-ProRule" id="PRU00339"/>
    </source>
</evidence>
<dbReference type="InterPro" id="IPR019734">
    <property type="entry name" value="TPR_rpt"/>
</dbReference>
<feature type="transmembrane region" description="Helical" evidence="5">
    <location>
        <begin position="247"/>
        <end position="265"/>
    </location>
</feature>
<feature type="repeat" description="TPR" evidence="3">
    <location>
        <begin position="364"/>
        <end position="397"/>
    </location>
</feature>
<dbReference type="InterPro" id="IPR011990">
    <property type="entry name" value="TPR-like_helical_dom_sf"/>
</dbReference>
<name>A0A176WGI0_MARPO</name>
<feature type="repeat" description="TPR" evidence="3">
    <location>
        <begin position="330"/>
        <end position="363"/>
    </location>
</feature>
<dbReference type="AlphaFoldDB" id="A0A176WGI0"/>
<keyword evidence="5" id="KW-0472">Membrane</keyword>
<comment type="caution">
    <text evidence="6">The sequence shown here is derived from an EMBL/GenBank/DDBJ whole genome shotgun (WGS) entry which is preliminary data.</text>
</comment>
<sequence length="418" mass="44918">MPALTLLASTKDWNAPRQAEETNDTARSPPPTTAPAVPTSRNAPLTGPVPARVCHRVFLFSIALRPTAPVSVAFEVVGCIDMASICCTSGLWSPVAAVRGVWIEGCRNSGAPAGLGAGRGLVLARKDFGSVGKESNRLWHRVPCGSSNSQATRLPRQLALGSNVFCSRKELARVIGANAGRLPVSNGLSSEFSSLEVVPGERVTDSSVPALAVALVASTLYPDSANANTLNPAYADVGALLEAGVQLIYLGALLILLGVGSFLVVRQVLIKRELETAAKDLQDRVRSGEASSLEYFELGAVMLRKKYYQLANKYLDQAIKKWDGSEQDLAQVYNALGFSYFSDGKLEKAIAQYEKAVQLQPGYVTAWNNLADAYENQKDFAKALQAYEQALQLDPTNKVASARRESMKSKVDRFQGIP</sequence>
<dbReference type="PANTHER" id="PTHR44943">
    <property type="entry name" value="CELLULOSE SYNTHASE OPERON PROTEIN C"/>
    <property type="match status" value="1"/>
</dbReference>
<dbReference type="SMART" id="SM00028">
    <property type="entry name" value="TPR"/>
    <property type="match status" value="2"/>
</dbReference>
<keyword evidence="7" id="KW-1185">Reference proteome</keyword>
<organism evidence="6 7">
    <name type="scientific">Marchantia polymorpha subsp. ruderalis</name>
    <dbReference type="NCBI Taxonomy" id="1480154"/>
    <lineage>
        <taxon>Eukaryota</taxon>
        <taxon>Viridiplantae</taxon>
        <taxon>Streptophyta</taxon>
        <taxon>Embryophyta</taxon>
        <taxon>Marchantiophyta</taxon>
        <taxon>Marchantiopsida</taxon>
        <taxon>Marchantiidae</taxon>
        <taxon>Marchantiales</taxon>
        <taxon>Marchantiaceae</taxon>
        <taxon>Marchantia</taxon>
    </lineage>
</organism>
<evidence type="ECO:0000313" key="7">
    <source>
        <dbReference type="Proteomes" id="UP000077202"/>
    </source>
</evidence>
<gene>
    <name evidence="6" type="ORF">AXG93_3384s1990</name>
</gene>
<accession>A0A176WGI0</accession>
<reference evidence="6" key="1">
    <citation type="submission" date="2016-03" db="EMBL/GenBank/DDBJ databases">
        <title>Mechanisms controlling the formation of the plant cell surface in tip-growing cells are functionally conserved among land plants.</title>
        <authorList>
            <person name="Honkanen S."/>
            <person name="Jones V.A."/>
            <person name="Morieri G."/>
            <person name="Champion C."/>
            <person name="Hetherington A.J."/>
            <person name="Kelly S."/>
            <person name="Saint-Marcoux D."/>
            <person name="Proust H."/>
            <person name="Prescott H."/>
            <person name="Dolan L."/>
        </authorList>
    </citation>
    <scope>NUCLEOTIDE SEQUENCE [LARGE SCALE GENOMIC DNA]</scope>
    <source>
        <tissue evidence="6">Whole gametophyte</tissue>
    </source>
</reference>